<evidence type="ECO:0000259" key="7">
    <source>
        <dbReference type="PROSITE" id="PS50018"/>
    </source>
</evidence>
<dbReference type="PROSITE" id="PS50003">
    <property type="entry name" value="PH_DOMAIN"/>
    <property type="match status" value="1"/>
</dbReference>
<proteinExistence type="predicted"/>
<dbReference type="PROSITE" id="PS50004">
    <property type="entry name" value="C2"/>
    <property type="match status" value="1"/>
</dbReference>
<evidence type="ECO:0000259" key="6">
    <source>
        <dbReference type="PROSITE" id="PS50004"/>
    </source>
</evidence>
<evidence type="ECO:0000256" key="2">
    <source>
        <dbReference type="PROSITE-ProRule" id="PRU01077"/>
    </source>
</evidence>
<dbReference type="SMART" id="SM00239">
    <property type="entry name" value="C2"/>
    <property type="match status" value="1"/>
</dbReference>
<evidence type="ECO:0000259" key="8">
    <source>
        <dbReference type="PROSITE" id="PS51741"/>
    </source>
</evidence>
<feature type="domain" description="C2" evidence="6">
    <location>
        <begin position="393"/>
        <end position="513"/>
    </location>
</feature>
<dbReference type="InterPro" id="IPR031160">
    <property type="entry name" value="F_BAR_dom"/>
</dbReference>
<dbReference type="InterPro" id="IPR027267">
    <property type="entry name" value="AH/BAR_dom_sf"/>
</dbReference>
<feature type="region of interest" description="Disordered" evidence="4">
    <location>
        <begin position="967"/>
        <end position="990"/>
    </location>
</feature>
<dbReference type="InterPro" id="IPR001936">
    <property type="entry name" value="RasGAP_dom"/>
</dbReference>
<dbReference type="Gene3D" id="1.10.506.10">
    <property type="entry name" value="GTPase Activation - p120gap, domain 1"/>
    <property type="match status" value="1"/>
</dbReference>
<evidence type="ECO:0000256" key="1">
    <source>
        <dbReference type="ARBA" id="ARBA00022468"/>
    </source>
</evidence>
<keyword evidence="10" id="KW-1185">Reference proteome</keyword>
<keyword evidence="2 3" id="KW-0175">Coiled coil</keyword>
<dbReference type="SMART" id="SM00233">
    <property type="entry name" value="PH"/>
    <property type="match status" value="1"/>
</dbReference>
<evidence type="ECO:0008006" key="11">
    <source>
        <dbReference type="Google" id="ProtNLM"/>
    </source>
</evidence>
<name>A0A1Y2C2I1_9FUNG</name>
<dbReference type="InterPro" id="IPR035892">
    <property type="entry name" value="C2_domain_sf"/>
</dbReference>
<feature type="domain" description="Ras-GAP" evidence="7">
    <location>
        <begin position="608"/>
        <end position="715"/>
    </location>
</feature>
<evidence type="ECO:0000313" key="9">
    <source>
        <dbReference type="EMBL" id="ORY41094.1"/>
    </source>
</evidence>
<keyword evidence="1" id="KW-0343">GTPase activation</keyword>
<feature type="coiled-coil region" evidence="3">
    <location>
        <begin position="115"/>
        <end position="142"/>
    </location>
</feature>
<feature type="region of interest" description="Disordered" evidence="4">
    <location>
        <begin position="847"/>
        <end position="886"/>
    </location>
</feature>
<comment type="caution">
    <text evidence="9">The sequence shown here is derived from an EMBL/GenBank/DDBJ whole genome shotgun (WGS) entry which is preliminary data.</text>
</comment>
<dbReference type="SMART" id="SM00323">
    <property type="entry name" value="RasGAP"/>
    <property type="match status" value="1"/>
</dbReference>
<feature type="region of interest" description="Disordered" evidence="4">
    <location>
        <begin position="1005"/>
        <end position="1025"/>
    </location>
</feature>
<dbReference type="InterPro" id="IPR011993">
    <property type="entry name" value="PH-like_dom_sf"/>
</dbReference>
<accession>A0A1Y2C2I1</accession>
<dbReference type="PANTHER" id="PTHR10194">
    <property type="entry name" value="RAS GTPASE-ACTIVATING PROTEINS"/>
    <property type="match status" value="1"/>
</dbReference>
<feature type="region of interest" description="Disordered" evidence="4">
    <location>
        <begin position="899"/>
        <end position="924"/>
    </location>
</feature>
<dbReference type="InterPro" id="IPR008936">
    <property type="entry name" value="Rho_GTPase_activation_prot"/>
</dbReference>
<dbReference type="Pfam" id="PF00611">
    <property type="entry name" value="FCH"/>
    <property type="match status" value="1"/>
</dbReference>
<dbReference type="Gene3D" id="2.30.29.30">
    <property type="entry name" value="Pleckstrin-homology domain (PH domain)/Phosphotyrosine-binding domain (PTB)"/>
    <property type="match status" value="1"/>
</dbReference>
<dbReference type="PROSITE" id="PS50018">
    <property type="entry name" value="RAS_GTPASE_ACTIV_2"/>
    <property type="match status" value="1"/>
</dbReference>
<protein>
    <recommendedName>
        <fullName evidence="11">Rho GTPase activation protein</fullName>
    </recommendedName>
</protein>
<feature type="region of interest" description="Disordered" evidence="4">
    <location>
        <begin position="1161"/>
        <end position="1189"/>
    </location>
</feature>
<evidence type="ECO:0000259" key="5">
    <source>
        <dbReference type="PROSITE" id="PS50003"/>
    </source>
</evidence>
<dbReference type="Pfam" id="PF00616">
    <property type="entry name" value="RasGAP"/>
    <property type="match status" value="1"/>
</dbReference>
<dbReference type="SUPFAM" id="SSF48350">
    <property type="entry name" value="GTPase activation domain, GAP"/>
    <property type="match status" value="1"/>
</dbReference>
<dbReference type="Gene3D" id="1.20.1270.60">
    <property type="entry name" value="Arfaptin homology (AH) domain/BAR domain"/>
    <property type="match status" value="1"/>
</dbReference>
<dbReference type="InterPro" id="IPR001849">
    <property type="entry name" value="PH_domain"/>
</dbReference>
<dbReference type="AlphaFoldDB" id="A0A1Y2C2I1"/>
<dbReference type="Pfam" id="PF00169">
    <property type="entry name" value="PH"/>
    <property type="match status" value="1"/>
</dbReference>
<dbReference type="InterPro" id="IPR000008">
    <property type="entry name" value="C2_dom"/>
</dbReference>
<dbReference type="PROSITE" id="PS51741">
    <property type="entry name" value="F_BAR"/>
    <property type="match status" value="1"/>
</dbReference>
<feature type="compositionally biased region" description="Polar residues" evidence="4">
    <location>
        <begin position="915"/>
        <end position="924"/>
    </location>
</feature>
<feature type="compositionally biased region" description="Low complexity" evidence="4">
    <location>
        <begin position="850"/>
        <end position="864"/>
    </location>
</feature>
<gene>
    <name evidence="9" type="ORF">BCR33DRAFT_719172</name>
</gene>
<dbReference type="SUPFAM" id="SSF49562">
    <property type="entry name" value="C2 domain (Calcium/lipid-binding domain, CaLB)"/>
    <property type="match status" value="1"/>
</dbReference>
<dbReference type="InterPro" id="IPR039360">
    <property type="entry name" value="Ras_GTPase"/>
</dbReference>
<feature type="domain" description="F-BAR" evidence="8">
    <location>
        <begin position="1"/>
        <end position="251"/>
    </location>
</feature>
<dbReference type="Gene3D" id="2.60.40.150">
    <property type="entry name" value="C2 domain"/>
    <property type="match status" value="1"/>
</dbReference>
<dbReference type="Proteomes" id="UP000193642">
    <property type="component" value="Unassembled WGS sequence"/>
</dbReference>
<dbReference type="STRING" id="329046.A0A1Y2C2I1"/>
<dbReference type="Pfam" id="PF00168">
    <property type="entry name" value="C2"/>
    <property type="match status" value="1"/>
</dbReference>
<reference evidence="9 10" key="1">
    <citation type="submission" date="2016-07" db="EMBL/GenBank/DDBJ databases">
        <title>Pervasive Adenine N6-methylation of Active Genes in Fungi.</title>
        <authorList>
            <consortium name="DOE Joint Genome Institute"/>
            <person name="Mondo S.J."/>
            <person name="Dannebaum R.O."/>
            <person name="Kuo R.C."/>
            <person name="Labutti K."/>
            <person name="Haridas S."/>
            <person name="Kuo A."/>
            <person name="Salamov A."/>
            <person name="Ahrendt S.R."/>
            <person name="Lipzen A."/>
            <person name="Sullivan W."/>
            <person name="Andreopoulos W.B."/>
            <person name="Clum A."/>
            <person name="Lindquist E."/>
            <person name="Daum C."/>
            <person name="Ramamoorthy G.K."/>
            <person name="Gryganskyi A."/>
            <person name="Culley D."/>
            <person name="Magnuson J.K."/>
            <person name="James T.Y."/>
            <person name="O'Malley M.A."/>
            <person name="Stajich J.E."/>
            <person name="Spatafora J.W."/>
            <person name="Visel A."/>
            <person name="Grigoriev I.V."/>
        </authorList>
    </citation>
    <scope>NUCLEOTIDE SEQUENCE [LARGE SCALE GENOMIC DNA]</scope>
    <source>
        <strain evidence="9 10">JEL800</strain>
    </source>
</reference>
<dbReference type="SUPFAM" id="SSF50729">
    <property type="entry name" value="PH domain-like"/>
    <property type="match status" value="1"/>
</dbReference>
<evidence type="ECO:0000256" key="3">
    <source>
        <dbReference type="SAM" id="Coils"/>
    </source>
</evidence>
<dbReference type="OrthoDB" id="775356at2759"/>
<organism evidence="9 10">
    <name type="scientific">Rhizoclosmatium globosum</name>
    <dbReference type="NCBI Taxonomy" id="329046"/>
    <lineage>
        <taxon>Eukaryota</taxon>
        <taxon>Fungi</taxon>
        <taxon>Fungi incertae sedis</taxon>
        <taxon>Chytridiomycota</taxon>
        <taxon>Chytridiomycota incertae sedis</taxon>
        <taxon>Chytridiomycetes</taxon>
        <taxon>Chytridiales</taxon>
        <taxon>Chytriomycetaceae</taxon>
        <taxon>Rhizoclosmatium</taxon>
    </lineage>
</organism>
<dbReference type="InterPro" id="IPR001060">
    <property type="entry name" value="FCH_dom"/>
</dbReference>
<feature type="domain" description="PH" evidence="5">
    <location>
        <begin position="277"/>
        <end position="380"/>
    </location>
</feature>
<dbReference type="PANTHER" id="PTHR10194:SF60">
    <property type="entry name" value="RAS GTPASE-ACTIVATING PROTEIN RASKOL"/>
    <property type="match status" value="1"/>
</dbReference>
<feature type="compositionally biased region" description="Basic and acidic residues" evidence="4">
    <location>
        <begin position="1012"/>
        <end position="1025"/>
    </location>
</feature>
<evidence type="ECO:0000313" key="10">
    <source>
        <dbReference type="Proteomes" id="UP000193642"/>
    </source>
</evidence>
<dbReference type="SUPFAM" id="SSF103657">
    <property type="entry name" value="BAR/IMD domain-like"/>
    <property type="match status" value="1"/>
</dbReference>
<dbReference type="GO" id="GO:0005096">
    <property type="term" value="F:GTPase activator activity"/>
    <property type="evidence" value="ECO:0007669"/>
    <property type="project" value="UniProtKB-KW"/>
</dbReference>
<feature type="compositionally biased region" description="Polar residues" evidence="4">
    <location>
        <begin position="967"/>
        <end position="979"/>
    </location>
</feature>
<dbReference type="EMBL" id="MCGO01000033">
    <property type="protein sequence ID" value="ORY41094.1"/>
    <property type="molecule type" value="Genomic_DNA"/>
</dbReference>
<sequence>MSGIDQSVFVYVDESIKQCKELASFIKKRQQADVEYAKALLKITAGFQRNSSGSAKSPITGALNMTLQAPQQSDLAKALLQKSSIWRIFNEIVADAENTASAQHVESVQDYTKGVEEVCNLLKKAKRELEQLQAQTADFSSSYSKAQASGTKERELEKISQKVNISVEKTLKAQENVKMYKDICNDAQSEYFGVLLPKLCEDILIKEEERSVAALRVMSDYLYVENLHQKTLLDSTGAMMGHASSVEISADSKDIVDKLIRKEVVHRHQMHANQHSDPICMDYLMVKRGTVVNEWTPQYCVFTSDKFLDFYDTNQLERPHSSLNLRESSVIELHPSLFNQKFSVQIIHYSNQTGNELISLSFATERDKDNWLYLLNLHTYCCPKCASVHGYNPSTECNQILAEKENGCRSIRSIEVGVIEAKDLIIDDFGQTGINPYCTIIFQDLKVAKTKAKSGEAPFWGEDFFFNEIRPHVQTLTIQIRHHNRLRRNMDIGSVEINLDTLKQGIKKTEEWYPIKRLKNDQEIQVGSIRLGLHYVVQQLLPRNEYNSFLSFLTEPHFKAINFLGGVTPSSMRASFAKTVVRLLLAKGVEHNRDGLLHSTLGKHMKIIYDSKESLESPDELRRNLKRLLDYVNGIWSAILESAGNCPQSFGAIFASIYLSIPSKWNDNPNWFLFLRFFCPAILSPHLFKLVDDIPDVNRARTFTLLAKIIQSLANLTEFGQKEQYLAGFNTFITEQIPVMKNFIDKISTQCPIAPTSPRRVSPISANFPETPTSSPVVSEIASRINLRRETEEFYQLCKQLIKDIQGQRDRLKSTSPDVYICERLLSEFKKLNNCHEVWTNTPLIRGRESSNSSARQGRRASASLVTPSNSLNPAAGGSRKTSVQTVSQAVRFGSDFEDTTSIKSGRNSVGAEITPSSQPNAPLLTLENSPSIPDGIGANDSPSAPTRLLQPANKKLMEVDEMNGSMNAVSGSHQSIAESVNDESGERGRRPSLLWNTLKKIGDSALTGSRDSMDRSSKEAATKENPVKSFLGLFGGSKRPSLNTAAVQAADDPEESLAYIYSKGFDKMKTVGSEVWDEAQSSKSGKSTDSVSFLDHEPGTGVVSPVMVKLLESNSDIQVPEHAVVSHSPHPMRLQRQNSAGHKPHLGKMAAKFSNDLLVQKVGSQTDIRGHSPPPPLPSPKKSFSTHQ</sequence>
<evidence type="ECO:0000256" key="4">
    <source>
        <dbReference type="SAM" id="MobiDB-lite"/>
    </source>
</evidence>